<feature type="compositionally biased region" description="Basic and acidic residues" evidence="1">
    <location>
        <begin position="65"/>
        <end position="75"/>
    </location>
</feature>
<reference evidence="2" key="1">
    <citation type="submission" date="2019-12" db="EMBL/GenBank/DDBJ databases">
        <title>Genome sequencing and annotation of Brassica cretica.</title>
        <authorList>
            <person name="Studholme D.J."/>
            <person name="Sarris P."/>
        </authorList>
    </citation>
    <scope>NUCLEOTIDE SEQUENCE</scope>
    <source>
        <strain evidence="2">PFS-109/04</strain>
        <tissue evidence="2">Leaf</tissue>
    </source>
</reference>
<dbReference type="EMBL" id="QGKX02001621">
    <property type="protein sequence ID" value="KAF3504418.1"/>
    <property type="molecule type" value="Genomic_DNA"/>
</dbReference>
<dbReference type="Proteomes" id="UP000712600">
    <property type="component" value="Unassembled WGS sequence"/>
</dbReference>
<feature type="region of interest" description="Disordered" evidence="1">
    <location>
        <begin position="1"/>
        <end position="37"/>
    </location>
</feature>
<evidence type="ECO:0000313" key="3">
    <source>
        <dbReference type="Proteomes" id="UP000712600"/>
    </source>
</evidence>
<accession>A0A8S9NSJ8</accession>
<evidence type="ECO:0000256" key="1">
    <source>
        <dbReference type="SAM" id="MobiDB-lite"/>
    </source>
</evidence>
<evidence type="ECO:0000313" key="2">
    <source>
        <dbReference type="EMBL" id="KAF3504418.1"/>
    </source>
</evidence>
<sequence>MTEEHHRKHTKRLETEYPKRRIVPPKGARTTRSKSRLHAVEGTAVYQSRLSMLGRGTTATLELSKSQRENREKVYHSPLEPPLIMA</sequence>
<name>A0A8S9NSJ8_BRACR</name>
<dbReference type="AlphaFoldDB" id="A0A8S9NSJ8"/>
<organism evidence="2 3">
    <name type="scientific">Brassica cretica</name>
    <name type="common">Mustard</name>
    <dbReference type="NCBI Taxonomy" id="69181"/>
    <lineage>
        <taxon>Eukaryota</taxon>
        <taxon>Viridiplantae</taxon>
        <taxon>Streptophyta</taxon>
        <taxon>Embryophyta</taxon>
        <taxon>Tracheophyta</taxon>
        <taxon>Spermatophyta</taxon>
        <taxon>Magnoliopsida</taxon>
        <taxon>eudicotyledons</taxon>
        <taxon>Gunneridae</taxon>
        <taxon>Pentapetalae</taxon>
        <taxon>rosids</taxon>
        <taxon>malvids</taxon>
        <taxon>Brassicales</taxon>
        <taxon>Brassicaceae</taxon>
        <taxon>Brassiceae</taxon>
        <taxon>Brassica</taxon>
    </lineage>
</organism>
<feature type="region of interest" description="Disordered" evidence="1">
    <location>
        <begin position="63"/>
        <end position="86"/>
    </location>
</feature>
<comment type="caution">
    <text evidence="2">The sequence shown here is derived from an EMBL/GenBank/DDBJ whole genome shotgun (WGS) entry which is preliminary data.</text>
</comment>
<protein>
    <submittedName>
        <fullName evidence="2">Uncharacterized protein</fullName>
    </submittedName>
</protein>
<proteinExistence type="predicted"/>
<feature type="compositionally biased region" description="Basic residues" evidence="1">
    <location>
        <begin position="1"/>
        <end position="11"/>
    </location>
</feature>
<gene>
    <name evidence="2" type="ORF">F2Q69_00043923</name>
</gene>